<keyword evidence="2" id="KW-1185">Reference proteome</keyword>
<evidence type="ECO:0000313" key="2">
    <source>
        <dbReference type="Proteomes" id="UP000805193"/>
    </source>
</evidence>
<evidence type="ECO:0000313" key="1">
    <source>
        <dbReference type="EMBL" id="KAG0428863.1"/>
    </source>
</evidence>
<protein>
    <submittedName>
        <fullName evidence="1">Uncharacterized protein</fullName>
    </submittedName>
</protein>
<reference evidence="1 2" key="1">
    <citation type="journal article" date="2020" name="Cell">
        <title>Large-Scale Comparative Analyses of Tick Genomes Elucidate Their Genetic Diversity and Vector Capacities.</title>
        <authorList>
            <consortium name="Tick Genome and Microbiome Consortium (TIGMIC)"/>
            <person name="Jia N."/>
            <person name="Wang J."/>
            <person name="Shi W."/>
            <person name="Du L."/>
            <person name="Sun Y."/>
            <person name="Zhan W."/>
            <person name="Jiang J.F."/>
            <person name="Wang Q."/>
            <person name="Zhang B."/>
            <person name="Ji P."/>
            <person name="Bell-Sakyi L."/>
            <person name="Cui X.M."/>
            <person name="Yuan T.T."/>
            <person name="Jiang B.G."/>
            <person name="Yang W.F."/>
            <person name="Lam T.T."/>
            <person name="Chang Q.C."/>
            <person name="Ding S.J."/>
            <person name="Wang X.J."/>
            <person name="Zhu J.G."/>
            <person name="Ruan X.D."/>
            <person name="Zhao L."/>
            <person name="Wei J.T."/>
            <person name="Ye R.Z."/>
            <person name="Que T.C."/>
            <person name="Du C.H."/>
            <person name="Zhou Y.H."/>
            <person name="Cheng J.X."/>
            <person name="Dai P.F."/>
            <person name="Guo W.B."/>
            <person name="Han X.H."/>
            <person name="Huang E.J."/>
            <person name="Li L.F."/>
            <person name="Wei W."/>
            <person name="Gao Y.C."/>
            <person name="Liu J.Z."/>
            <person name="Shao H.Z."/>
            <person name="Wang X."/>
            <person name="Wang C.C."/>
            <person name="Yang T.C."/>
            <person name="Huo Q.B."/>
            <person name="Li W."/>
            <person name="Chen H.Y."/>
            <person name="Chen S.E."/>
            <person name="Zhou L.G."/>
            <person name="Ni X.B."/>
            <person name="Tian J.H."/>
            <person name="Sheng Y."/>
            <person name="Liu T."/>
            <person name="Pan Y.S."/>
            <person name="Xia L.Y."/>
            <person name="Li J."/>
            <person name="Zhao F."/>
            <person name="Cao W.C."/>
        </authorList>
    </citation>
    <scope>NUCLEOTIDE SEQUENCE [LARGE SCALE GENOMIC DNA]</scope>
    <source>
        <strain evidence="1">Iper-2018</strain>
    </source>
</reference>
<proteinExistence type="predicted"/>
<organism evidence="1 2">
    <name type="scientific">Ixodes persulcatus</name>
    <name type="common">Taiga tick</name>
    <dbReference type="NCBI Taxonomy" id="34615"/>
    <lineage>
        <taxon>Eukaryota</taxon>
        <taxon>Metazoa</taxon>
        <taxon>Ecdysozoa</taxon>
        <taxon>Arthropoda</taxon>
        <taxon>Chelicerata</taxon>
        <taxon>Arachnida</taxon>
        <taxon>Acari</taxon>
        <taxon>Parasitiformes</taxon>
        <taxon>Ixodida</taxon>
        <taxon>Ixodoidea</taxon>
        <taxon>Ixodidae</taxon>
        <taxon>Ixodinae</taxon>
        <taxon>Ixodes</taxon>
    </lineage>
</organism>
<comment type="caution">
    <text evidence="1">The sequence shown here is derived from an EMBL/GenBank/DDBJ whole genome shotgun (WGS) entry which is preliminary data.</text>
</comment>
<accession>A0AC60Q5D9</accession>
<dbReference type="Proteomes" id="UP000805193">
    <property type="component" value="Unassembled WGS sequence"/>
</dbReference>
<dbReference type="EMBL" id="JABSTQ010009472">
    <property type="protein sequence ID" value="KAG0428863.1"/>
    <property type="molecule type" value="Genomic_DNA"/>
</dbReference>
<gene>
    <name evidence="1" type="ORF">HPB47_024178</name>
</gene>
<sequence length="467" mass="52115">MPVELTPPKTSRPSDPKKTTMANQPQTPTASPDQEPDLQPPLEPDETDTHQVGAERILRYLQDHQPTVPQQAEEQRDSDDQSEEDEDLTEEENDTRRQAARSAGPPHPPVRASNRPPDVNWPMPLPVAILENPLPARSFFTKVDLAEAYYHFSLAPQTQKLTTFRLDGEYFCFTRLPFGLRPGPFIMQQLATAVARHLRAVGVWAWSHLDNFLLAHPDPAFLSKVTKNFIADLRQCGLLVNPKDTVIEPVPTIKFLGFLLEGQDSMIGHTGPRRTDLTQMLQQLKTPLPLKTVERYVGHLVFYFSLYRAHYHVLGPLFRLLHKPTSLPPQYVDNLQRLWLALPHRVPWKIPSPTETVAADASAMGLGVATRHGNVAILTEPAPDIYLRETTALALAAFLAPPGSIILCDNQAVVAAVTRGHGRALPWQTAMAISLVFVLKSLWARWIPTAANPADGPSRLTRTQVPF</sequence>
<name>A0AC60Q5D9_IXOPE</name>